<dbReference type="InterPro" id="IPR054619">
    <property type="entry name" value="Npun_R2821-like"/>
</dbReference>
<proteinExistence type="predicted"/>
<comment type="caution">
    <text evidence="1">The sequence shown here is derived from an EMBL/GenBank/DDBJ whole genome shotgun (WGS) entry which is preliminary data.</text>
</comment>
<reference evidence="1 2" key="1">
    <citation type="submission" date="2016-11" db="EMBL/GenBank/DDBJ databases">
        <title>Draft Genome Sequences of Nine Cyanobacterial Strains from Diverse Habitats.</title>
        <authorList>
            <person name="Zhu T."/>
            <person name="Hou S."/>
            <person name="Lu X."/>
            <person name="Hess W.R."/>
        </authorList>
    </citation>
    <scope>NUCLEOTIDE SEQUENCE [LARGE SCALE GENOMIC DNA]</scope>
    <source>
        <strain evidence="1 2">NIES-592</strain>
    </source>
</reference>
<evidence type="ECO:0000313" key="1">
    <source>
        <dbReference type="EMBL" id="OKH13628.1"/>
    </source>
</evidence>
<name>A0A1U7GZ36_9CYAN</name>
<dbReference type="OrthoDB" id="480149at2"/>
<dbReference type="RefSeq" id="WP_073556006.1">
    <property type="nucleotide sequence ID" value="NZ_MRCA01000006.1"/>
</dbReference>
<keyword evidence="2" id="KW-1185">Reference proteome</keyword>
<dbReference type="InterPro" id="IPR029044">
    <property type="entry name" value="Nucleotide-diphossugar_trans"/>
</dbReference>
<dbReference type="EMBL" id="MRCA01000006">
    <property type="protein sequence ID" value="OKH13628.1"/>
    <property type="molecule type" value="Genomic_DNA"/>
</dbReference>
<protein>
    <submittedName>
        <fullName evidence="1">Methionine synthase</fullName>
    </submittedName>
</protein>
<dbReference type="SUPFAM" id="SSF53448">
    <property type="entry name" value="Nucleotide-diphospho-sugar transferases"/>
    <property type="match status" value="1"/>
</dbReference>
<dbReference type="NCBIfam" id="NF045582">
    <property type="entry name" value="Npun_R2823_gen"/>
    <property type="match status" value="1"/>
</dbReference>
<organism evidence="1 2">
    <name type="scientific">Fischerella major NIES-592</name>
    <dbReference type="NCBI Taxonomy" id="210994"/>
    <lineage>
        <taxon>Bacteria</taxon>
        <taxon>Bacillati</taxon>
        <taxon>Cyanobacteriota</taxon>
        <taxon>Cyanophyceae</taxon>
        <taxon>Nostocales</taxon>
        <taxon>Hapalosiphonaceae</taxon>
        <taxon>Fischerella</taxon>
    </lineage>
</organism>
<evidence type="ECO:0000313" key="2">
    <source>
        <dbReference type="Proteomes" id="UP000186391"/>
    </source>
</evidence>
<dbReference type="Proteomes" id="UP000186391">
    <property type="component" value="Unassembled WGS sequence"/>
</dbReference>
<sequence>MKTVGIYTLANDAVYDQLVALLNSIERNISPDIPVCIIPYNQQLKLITEEIKSRPNVSLFENWESIQRWDNFVNQVWDAHPRTQESRLTRPGWYKGFVHRKFAAFDGDFERFIFYDADSLAMKPINDVLIKLDTYDLVFDDWEHAKPEAATDINLKLAQSATNIAEAQLRSRIHCNSFFGSHRGLFGIDELNNLMHRLIEKREVQWINKKFWWSSSALFNYMTMDSKYSIFNYTLSSNNEDKTGNCANADLFVNIDNILYNQERLKPIHRIHYMSYPASDFARLCHGEDVDIRYREEFLYYRFLKQPEQKPQQLKPLTVTAKTNQLIKKVMKKIKRTIA</sequence>
<dbReference type="AlphaFoldDB" id="A0A1U7GZ36"/>
<gene>
    <name evidence="1" type="ORF">NIES592_13510</name>
</gene>
<accession>A0A1U7GZ36</accession>